<dbReference type="CDD" id="cd08045">
    <property type="entry name" value="HFD_TAF4"/>
    <property type="match status" value="1"/>
</dbReference>
<gene>
    <name evidence="9" type="primary">LOC106173994</name>
</gene>
<evidence type="ECO:0000256" key="5">
    <source>
        <dbReference type="ARBA" id="ARBA00023242"/>
    </source>
</evidence>
<feature type="compositionally biased region" description="Low complexity" evidence="6">
    <location>
        <begin position="932"/>
        <end position="956"/>
    </location>
</feature>
<protein>
    <submittedName>
        <fullName evidence="9">Transcription initiation factor TFIID subunit 4-like isoform X2</fullName>
    </submittedName>
</protein>
<dbReference type="GO" id="GO:0016251">
    <property type="term" value="F:RNA polymerase II general transcription initiation factor activity"/>
    <property type="evidence" value="ECO:0007669"/>
    <property type="project" value="TreeGrafter"/>
</dbReference>
<proteinExistence type="inferred from homology"/>
<comment type="subcellular location">
    <subcellularLocation>
        <location evidence="1">Nucleus</location>
    </subcellularLocation>
</comment>
<dbReference type="SUPFAM" id="SSF158553">
    <property type="entry name" value="TAFH domain-like"/>
    <property type="match status" value="1"/>
</dbReference>
<dbReference type="InterPro" id="IPR045144">
    <property type="entry name" value="TAF4"/>
</dbReference>
<dbReference type="GO" id="GO:0006367">
    <property type="term" value="P:transcription initiation at RNA polymerase II promoter"/>
    <property type="evidence" value="ECO:0007669"/>
    <property type="project" value="TreeGrafter"/>
</dbReference>
<dbReference type="GO" id="GO:0005669">
    <property type="term" value="C:transcription factor TFIID complex"/>
    <property type="evidence" value="ECO:0007669"/>
    <property type="project" value="InterPro"/>
</dbReference>
<evidence type="ECO:0000259" key="7">
    <source>
        <dbReference type="PROSITE" id="PS51119"/>
    </source>
</evidence>
<dbReference type="GeneID" id="106173994"/>
<dbReference type="GO" id="GO:0003677">
    <property type="term" value="F:DNA binding"/>
    <property type="evidence" value="ECO:0007669"/>
    <property type="project" value="TreeGrafter"/>
</dbReference>
<dbReference type="PANTHER" id="PTHR15138:SF14">
    <property type="entry name" value="TRANSCRIPTION INITIATION FACTOR TFIID SUBUNIT 4"/>
    <property type="match status" value="1"/>
</dbReference>
<dbReference type="RefSeq" id="XP_013410810.1">
    <property type="nucleotide sequence ID" value="XM_013555356.1"/>
</dbReference>
<evidence type="ECO:0000313" key="8">
    <source>
        <dbReference type="Proteomes" id="UP000085678"/>
    </source>
</evidence>
<dbReference type="InterPro" id="IPR009072">
    <property type="entry name" value="Histone-fold"/>
</dbReference>
<evidence type="ECO:0000256" key="3">
    <source>
        <dbReference type="ARBA" id="ARBA00023015"/>
    </source>
</evidence>
<dbReference type="InterPro" id="IPR003894">
    <property type="entry name" value="TAFH_NHR1"/>
</dbReference>
<accession>A0A1S3JK61</accession>
<dbReference type="FunFam" id="1.10.20.10:FF:000015">
    <property type="entry name" value="Transcription initiation factor TFIID subunit 4B"/>
    <property type="match status" value="1"/>
</dbReference>
<dbReference type="PANTHER" id="PTHR15138">
    <property type="entry name" value="TRANSCRIPTION INITIATION FACTOR TFIID SUBUNIT 4"/>
    <property type="match status" value="1"/>
</dbReference>
<dbReference type="InterPro" id="IPR007900">
    <property type="entry name" value="TAF4_C"/>
</dbReference>
<keyword evidence="5" id="KW-0539">Nucleus</keyword>
<feature type="region of interest" description="Disordered" evidence="6">
    <location>
        <begin position="926"/>
        <end position="956"/>
    </location>
</feature>
<feature type="compositionally biased region" description="Low complexity" evidence="6">
    <location>
        <begin position="55"/>
        <end position="70"/>
    </location>
</feature>
<feature type="domain" description="TAFH" evidence="7">
    <location>
        <begin position="536"/>
        <end position="631"/>
    </location>
</feature>
<dbReference type="GO" id="GO:0046982">
    <property type="term" value="F:protein heterodimerization activity"/>
    <property type="evidence" value="ECO:0007669"/>
    <property type="project" value="InterPro"/>
</dbReference>
<dbReference type="AlphaFoldDB" id="A0A1S3JK61"/>
<dbReference type="Pfam" id="PF05236">
    <property type="entry name" value="TAF4"/>
    <property type="match status" value="1"/>
</dbReference>
<dbReference type="Gene3D" id="1.10.20.10">
    <property type="entry name" value="Histone, subunit A"/>
    <property type="match status" value="1"/>
</dbReference>
<evidence type="ECO:0000256" key="2">
    <source>
        <dbReference type="ARBA" id="ARBA00006178"/>
    </source>
</evidence>
<name>A0A1S3JK61_LINAN</name>
<reference evidence="9" key="1">
    <citation type="submission" date="2025-08" db="UniProtKB">
        <authorList>
            <consortium name="RefSeq"/>
        </authorList>
    </citation>
    <scope>IDENTIFICATION</scope>
    <source>
        <tissue evidence="9">Gonads</tissue>
    </source>
</reference>
<evidence type="ECO:0000256" key="1">
    <source>
        <dbReference type="ARBA" id="ARBA00004123"/>
    </source>
</evidence>
<evidence type="ECO:0000256" key="4">
    <source>
        <dbReference type="ARBA" id="ARBA00023163"/>
    </source>
</evidence>
<evidence type="ECO:0000256" key="6">
    <source>
        <dbReference type="SAM" id="MobiDB-lite"/>
    </source>
</evidence>
<dbReference type="PROSITE" id="PS51119">
    <property type="entry name" value="TAFH"/>
    <property type="match status" value="1"/>
</dbReference>
<feature type="compositionally biased region" description="Basic and acidic residues" evidence="6">
    <location>
        <begin position="883"/>
        <end position="898"/>
    </location>
</feature>
<feature type="region of interest" description="Disordered" evidence="6">
    <location>
        <begin position="54"/>
        <end position="96"/>
    </location>
</feature>
<dbReference type="Pfam" id="PF07531">
    <property type="entry name" value="TAFH"/>
    <property type="match status" value="1"/>
</dbReference>
<keyword evidence="8" id="KW-1185">Reference proteome</keyword>
<dbReference type="SMART" id="SM00549">
    <property type="entry name" value="TAFH"/>
    <property type="match status" value="1"/>
</dbReference>
<dbReference type="Proteomes" id="UP000085678">
    <property type="component" value="Unplaced"/>
</dbReference>
<feature type="region of interest" description="Disordered" evidence="6">
    <location>
        <begin position="878"/>
        <end position="898"/>
    </location>
</feature>
<dbReference type="SUPFAM" id="SSF47113">
    <property type="entry name" value="Histone-fold"/>
    <property type="match status" value="1"/>
</dbReference>
<dbReference type="InterPro" id="IPR037249">
    <property type="entry name" value="TAFH/NHR1_dom_sf"/>
</dbReference>
<dbReference type="Gene3D" id="1.20.120.1110">
    <property type="entry name" value="TAFH/NHR1 domain"/>
    <property type="match status" value="1"/>
</dbReference>
<keyword evidence="3" id="KW-0805">Transcription regulation</keyword>
<keyword evidence="4" id="KW-0804">Transcription</keyword>
<feature type="compositionally biased region" description="Polar residues" evidence="6">
    <location>
        <begin position="71"/>
        <end position="92"/>
    </location>
</feature>
<sequence length="991" mass="106023">MATSNPLEEILNLDVDENAISAVIGSLESQLASPTLKDVPHQISINAGTHNHVNSQQVSGASTSASQTGSNHTHTVASGTSVPSSQISNAGPNVNKGALHPNQLIGINSIISSGRSTPQNSASSGVTVITGGVTSSPQLTGGGAQGEVKVVTQTQSILQQTQPSSVVRTNVQNSGPNVIISQSCGAQNSSSSLINHSASNAIYNLATIAAEQKPLAVTTQNQQQQQQQDNSQYTSGIIKVENSGERKPMVITTATGNSSQKSQIVLKQDTKMQPQSVATTMKQESSPSTPARTIQILNSANANTTLKGSTPGTSNVITVNAIQQQQQGVFRPTITTSIGGSQIQFVTTTNPAGTAVGQKSLAPRIVQTPIRIAAAPQQQPLLAPRPGSNTITLPAGMQLPPGTVLMKNESGQLMVVHTGNPNIVQQQQQPQLTTVAGGTQQYRFQQAKVTQAQARASPTSLMTVKSGAAVAGMQSIARATTPRMSPTPQRAPVPTVVHAVPAGAAQAGPRAVTPQGQIQQATVAHTIPNPMEQSTVENVKKCKNFLSTLIKLASNQPPETVKNVRALIQGLIDGRIEPEAFTQDLQVALKSSPQPYLVPFLKKSLPLLRAMLTQRQIQIEGVRAPLTSANSDTTPSIPATVTSMPVPVTMTTTLSAATTVVSGSQQQVIPQAIQQKYTLADLQAVHMARQKQAAVVKQGQGQAGVVGMKPGTTVMHMMQGQAPHHPGHKEKRRYESLKDDDDINDVATMGGVNLSEESRNILASTADFIGTQLRSCKDEAFLSHPHLLQKVNAVARKYGLEDVPKEVANLISHATQERLRNILEKLATVAEHRLEIYKNDSYHEVTSDVKQQLKFLEELDKQEKKRKEEQEREMLLRAAKSRSKNEDPEQLKLKQKAKELQQAEMEEVRQREANLTALAAIGPRKKKKLDSEVAQGSSSVGVGSSPSSASASRPSMLRPRIKRVTLRDLVFLLEEERETCKSPLLYKAFLK</sequence>
<comment type="similarity">
    <text evidence="2">Belongs to the TAF4 family.</text>
</comment>
<evidence type="ECO:0000313" key="9">
    <source>
        <dbReference type="RefSeq" id="XP_013410810.1"/>
    </source>
</evidence>
<organism evidence="8 9">
    <name type="scientific">Lingula anatina</name>
    <name type="common">Brachiopod</name>
    <name type="synonym">Lingula unguis</name>
    <dbReference type="NCBI Taxonomy" id="7574"/>
    <lineage>
        <taxon>Eukaryota</taxon>
        <taxon>Metazoa</taxon>
        <taxon>Spiralia</taxon>
        <taxon>Lophotrochozoa</taxon>
        <taxon>Brachiopoda</taxon>
        <taxon>Linguliformea</taxon>
        <taxon>Lingulata</taxon>
        <taxon>Lingulida</taxon>
        <taxon>Linguloidea</taxon>
        <taxon>Lingulidae</taxon>
        <taxon>Lingula</taxon>
    </lineage>
</organism>
<dbReference type="OrthoDB" id="21060at2759"/>